<dbReference type="InterPro" id="IPR050520">
    <property type="entry name" value="INO80/SWR1_helicase"/>
</dbReference>
<comment type="domain">
    <text evidence="11">The DBINO region is involved in binding to DNA.</text>
</comment>
<comment type="catalytic activity">
    <reaction evidence="11">
        <text>ATP + H2O = ADP + phosphate + H(+)</text>
        <dbReference type="Rhea" id="RHEA:13065"/>
        <dbReference type="ChEBI" id="CHEBI:15377"/>
        <dbReference type="ChEBI" id="CHEBI:15378"/>
        <dbReference type="ChEBI" id="CHEBI:30616"/>
        <dbReference type="ChEBI" id="CHEBI:43474"/>
        <dbReference type="ChEBI" id="CHEBI:456216"/>
    </reaction>
</comment>
<dbReference type="PROSITE" id="PS51192">
    <property type="entry name" value="HELICASE_ATP_BIND_1"/>
    <property type="match status" value="1"/>
</dbReference>
<dbReference type="EMBL" id="HBIS01006145">
    <property type="protein sequence ID" value="CAE0611713.1"/>
    <property type="molecule type" value="Transcribed_RNA"/>
</dbReference>
<keyword evidence="7 11" id="KW-0067">ATP-binding</keyword>
<organism evidence="16">
    <name type="scientific">Picocystis salinarum</name>
    <dbReference type="NCBI Taxonomy" id="88271"/>
    <lineage>
        <taxon>Eukaryota</taxon>
        <taxon>Viridiplantae</taxon>
        <taxon>Chlorophyta</taxon>
        <taxon>Picocystophyceae</taxon>
        <taxon>Picocystales</taxon>
        <taxon>Picocystaceae</taxon>
        <taxon>Picocystis</taxon>
    </lineage>
</organism>
<evidence type="ECO:0000259" key="15">
    <source>
        <dbReference type="PROSITE" id="PS51413"/>
    </source>
</evidence>
<evidence type="ECO:0000256" key="10">
    <source>
        <dbReference type="ARBA" id="ARBA00023242"/>
    </source>
</evidence>
<keyword evidence="5 11" id="KW-0227">DNA damage</keyword>
<feature type="domain" description="Helicase ATP-binding" evidence="13">
    <location>
        <begin position="449"/>
        <end position="620"/>
    </location>
</feature>
<dbReference type="GO" id="GO:0006281">
    <property type="term" value="P:DNA repair"/>
    <property type="evidence" value="ECO:0007669"/>
    <property type="project" value="UniProtKB-UniRule"/>
</dbReference>
<dbReference type="SMART" id="SM00487">
    <property type="entry name" value="DEXDc"/>
    <property type="match status" value="1"/>
</dbReference>
<dbReference type="SMART" id="SM00490">
    <property type="entry name" value="HELICc"/>
    <property type="match status" value="1"/>
</dbReference>
<evidence type="ECO:0000256" key="12">
    <source>
        <dbReference type="SAM" id="MobiDB-lite"/>
    </source>
</evidence>
<feature type="compositionally biased region" description="Basic residues" evidence="12">
    <location>
        <begin position="1307"/>
        <end position="1316"/>
    </location>
</feature>
<sequence length="1316" mass="150309">MADPEKEGTARPAKRKRKAGNTVDNPARNASGGGTNKRRIGRSKAQRIKMQKALDKPIPPKYDEWAPRWGLPTLKDIFLHETLLREPITLETIHALKTVPPEPLIEREVEEKMKKDEMEQEWTHGKMDGEENDPGDGTNQTGGNGYDGYEHARETERDELEERKEQLRNSAFLPFGLDVEFLGSGIQQESNRPRRRRVSEELERKPEVNRIPKFGDEAVQEQWLSIARRDASKQLRYFNIGSRKKAQDVRRTAELTAKEVRTRAIKSARASKTVPARLRKIVRDMVQFWKKTDKDIAEEKKKVLRMEMEMRKKEEEEREAKRQQQRLNFLLTQTELYSHFMANKMGDSAPEESKQVKEKDTKASELDEENREEEKRLEEEAKRKAEEAIAFTSQRMQEFDAHANKMRSNGGGVDLLHPSTMPSQSTVTQPKQFLGRLKPYQLKGLQWLVSLYDQGLNGILADEMGLGKTVQALSFLMHLTEAHGTWGPYLVIAPASTLPNWADEVRKFCPGLKILPYWGGIQERRVLRKNLNPKKLYTKASPFHVVVTSYQLVVQDESYFRKIKWQYMVLDEAQAIKSSSSQRWKTLLGFSCRNRLLLTGTPVQNNMAELWALLHFIMPTLFDSHEHFSEWFSKGIESHAENQTSLNDAQLKRLHGVLQPFMLRRVKKDVEEEMAKKHEVTVKCELSRRQRILYRAIKDKISVRDLFDSNAQINEKKILNLMNLIIQLRKVCNHPELFEGQVQRSSLYFREYVGPQKPPAFGTTEYVRCGTDDSKIRYVIPKLLYRDGMIGVPTSSSGSLESKPSVGLLSKFDVFNPSYIHGSWLAGGTFSFTRLMPLGSSEVAALAYADPLQAWLLSYVWKHNRQLLRYWSGAVLGKLDSDMEIISGRRALVLSPCDYPSLCRHNGSKVSSEFGTLVTKAGRRWIQASDLLHSVGGQFVAAVRAPPIKILCSDRGMVLQQEEAYSSPWMRRLLYGRETCHASLPSNAPPLLKEVCTRRLEYHYQQKPVTPCGLMEPVYRVLGASEPIQPYRLAKSLSDSGKLTALDVLLRRLKSGNHRVLIFSQMTKMLNLLEDYMNFRKYRYLRLDGSNTITERRDMVSDFQNRDDIFVFLLSTRAGGLGINLTAADTVIFYESDWNPTMDLQAMDRAHRLGQTKEVTVYRLVCQNTIEEKIIKRASQKNTVQQLVMSGGESAKGDFFEPEEMVGLLLDEDEHIDPELKNKQLELAKARQQRLASRGWGAKISVPKKMKINEEGDGIAMEEEGKSQGEKQPSAAVMEKKAANGPQSGSPMKKTVKRKSSADPKQAKRKKGTAGE</sequence>
<dbReference type="GO" id="GO:0003677">
    <property type="term" value="F:DNA binding"/>
    <property type="evidence" value="ECO:0007669"/>
    <property type="project" value="UniProtKB-UniRule"/>
</dbReference>
<evidence type="ECO:0000313" key="16">
    <source>
        <dbReference type="EMBL" id="CAE0611713.1"/>
    </source>
</evidence>
<dbReference type="InterPro" id="IPR014001">
    <property type="entry name" value="Helicase_ATP-bd"/>
</dbReference>
<feature type="region of interest" description="Disordered" evidence="12">
    <location>
        <begin position="346"/>
        <end position="381"/>
    </location>
</feature>
<reference evidence="16" key="1">
    <citation type="submission" date="2021-01" db="EMBL/GenBank/DDBJ databases">
        <authorList>
            <person name="Corre E."/>
            <person name="Pelletier E."/>
            <person name="Niang G."/>
            <person name="Scheremetjew M."/>
            <person name="Finn R."/>
            <person name="Kale V."/>
            <person name="Holt S."/>
            <person name="Cochrane G."/>
            <person name="Meng A."/>
            <person name="Brown T."/>
            <person name="Cohen L."/>
        </authorList>
    </citation>
    <scope>NUCLEOTIDE SEQUENCE</scope>
    <source>
        <strain evidence="16">CCMP1897</strain>
    </source>
</reference>
<dbReference type="InterPro" id="IPR049730">
    <property type="entry name" value="SNF2/RAD54-like_C"/>
</dbReference>
<name>A0A7S3UDU9_9CHLO</name>
<evidence type="ECO:0000259" key="13">
    <source>
        <dbReference type="PROSITE" id="PS51192"/>
    </source>
</evidence>
<dbReference type="InterPro" id="IPR020838">
    <property type="entry name" value="DBINO"/>
</dbReference>
<dbReference type="FunFam" id="3.40.50.10810:FF:000006">
    <property type="entry name" value="Putative DNA helicase INO80"/>
    <property type="match status" value="1"/>
</dbReference>
<feature type="compositionally biased region" description="Basic and acidic residues" evidence="12">
    <location>
        <begin position="372"/>
        <end position="381"/>
    </location>
</feature>
<dbReference type="InterPro" id="IPR038718">
    <property type="entry name" value="SNF2-like_sf"/>
</dbReference>
<keyword evidence="6 11" id="KW-0378">Hydrolase</keyword>
<feature type="region of interest" description="Disordered" evidence="12">
    <location>
        <begin position="184"/>
        <end position="204"/>
    </location>
</feature>
<dbReference type="PROSITE" id="PS51413">
    <property type="entry name" value="DBINO"/>
    <property type="match status" value="1"/>
</dbReference>
<proteinExistence type="inferred from homology"/>
<dbReference type="Pfam" id="PF00176">
    <property type="entry name" value="SNF2-rel_dom"/>
    <property type="match status" value="1"/>
</dbReference>
<dbReference type="GO" id="GO:0006338">
    <property type="term" value="P:chromatin remodeling"/>
    <property type="evidence" value="ECO:0007669"/>
    <property type="project" value="UniProtKB-UniRule"/>
</dbReference>
<dbReference type="PANTHER" id="PTHR45685">
    <property type="entry name" value="HELICASE SRCAP-RELATED"/>
    <property type="match status" value="1"/>
</dbReference>
<comment type="similarity">
    <text evidence="2 11">Belongs to the SNF2/RAD54 helicase family.</text>
</comment>
<dbReference type="InterPro" id="IPR001650">
    <property type="entry name" value="Helicase_C-like"/>
</dbReference>
<dbReference type="GO" id="GO:0016887">
    <property type="term" value="F:ATP hydrolysis activity"/>
    <property type="evidence" value="ECO:0007669"/>
    <property type="project" value="TreeGrafter"/>
</dbReference>
<evidence type="ECO:0000256" key="1">
    <source>
        <dbReference type="ARBA" id="ARBA00004123"/>
    </source>
</evidence>
<dbReference type="PROSITE" id="PS51194">
    <property type="entry name" value="HELICASE_CTER"/>
    <property type="match status" value="1"/>
</dbReference>
<evidence type="ECO:0000256" key="8">
    <source>
        <dbReference type="ARBA" id="ARBA00023125"/>
    </source>
</evidence>
<feature type="region of interest" description="Disordered" evidence="12">
    <location>
        <begin position="1"/>
        <end position="63"/>
    </location>
</feature>
<gene>
    <name evidence="16" type="ORF">PSAL00342_LOCUS5548</name>
</gene>
<keyword evidence="8 11" id="KW-0238">DNA-binding</keyword>
<evidence type="ECO:0000256" key="3">
    <source>
        <dbReference type="ARBA" id="ARBA00019805"/>
    </source>
</evidence>
<feature type="domain" description="DBINO" evidence="15">
    <location>
        <begin position="222"/>
        <end position="347"/>
    </location>
</feature>
<dbReference type="InterPro" id="IPR027417">
    <property type="entry name" value="P-loop_NTPase"/>
</dbReference>
<dbReference type="CDD" id="cd18793">
    <property type="entry name" value="SF2_C_SNF"/>
    <property type="match status" value="1"/>
</dbReference>
<dbReference type="InterPro" id="IPR000330">
    <property type="entry name" value="SNF2_N"/>
</dbReference>
<evidence type="ECO:0000256" key="11">
    <source>
        <dbReference type="RuleBase" id="RU368001"/>
    </source>
</evidence>
<dbReference type="Gene3D" id="3.40.50.300">
    <property type="entry name" value="P-loop containing nucleotide triphosphate hydrolases"/>
    <property type="match status" value="1"/>
</dbReference>
<dbReference type="GO" id="GO:0005524">
    <property type="term" value="F:ATP binding"/>
    <property type="evidence" value="ECO:0007669"/>
    <property type="project" value="UniProtKB-UniRule"/>
</dbReference>
<keyword evidence="9 11" id="KW-0234">DNA repair</keyword>
<evidence type="ECO:0000256" key="5">
    <source>
        <dbReference type="ARBA" id="ARBA00022763"/>
    </source>
</evidence>
<evidence type="ECO:0000256" key="2">
    <source>
        <dbReference type="ARBA" id="ARBA00007025"/>
    </source>
</evidence>
<comment type="subunit">
    <text evidence="11">Component of the INO80 chromatin-remodeling complex.</text>
</comment>
<evidence type="ECO:0000256" key="4">
    <source>
        <dbReference type="ARBA" id="ARBA00022741"/>
    </source>
</evidence>
<evidence type="ECO:0000256" key="6">
    <source>
        <dbReference type="ARBA" id="ARBA00022801"/>
    </source>
</evidence>
<evidence type="ECO:0000256" key="7">
    <source>
        <dbReference type="ARBA" id="ARBA00022840"/>
    </source>
</evidence>
<dbReference type="Pfam" id="PF13892">
    <property type="entry name" value="DBINO"/>
    <property type="match status" value="1"/>
</dbReference>
<protein>
    <recommendedName>
        <fullName evidence="3 11">Chromatin-remodeling ATPase INO80</fullName>
        <ecNumber evidence="11">3.6.4.-</ecNumber>
    </recommendedName>
</protein>
<keyword evidence="10" id="KW-0539">Nucleus</keyword>
<keyword evidence="4" id="KW-0547">Nucleotide-binding</keyword>
<dbReference type="SUPFAM" id="SSF52540">
    <property type="entry name" value="P-loop containing nucleoside triphosphate hydrolases"/>
    <property type="match status" value="2"/>
</dbReference>
<dbReference type="PANTHER" id="PTHR45685:SF2">
    <property type="entry name" value="CHROMATIN-REMODELING ATPASE INO80"/>
    <property type="match status" value="1"/>
</dbReference>
<feature type="compositionally biased region" description="Basic and acidic residues" evidence="12">
    <location>
        <begin position="351"/>
        <end position="365"/>
    </location>
</feature>
<dbReference type="EC" id="3.6.4.-" evidence="11"/>
<feature type="compositionally biased region" description="Basic and acidic residues" evidence="12">
    <location>
        <begin position="118"/>
        <end position="129"/>
    </location>
</feature>
<evidence type="ECO:0000259" key="14">
    <source>
        <dbReference type="PROSITE" id="PS51194"/>
    </source>
</evidence>
<comment type="function">
    <text evidence="11">ATPase component of the INO80 complex which remodels chromatin by shifting nucleosomes and is involved in DNA repair.</text>
</comment>
<dbReference type="GO" id="GO:0042393">
    <property type="term" value="F:histone binding"/>
    <property type="evidence" value="ECO:0007669"/>
    <property type="project" value="TreeGrafter"/>
</dbReference>
<feature type="region of interest" description="Disordered" evidence="12">
    <location>
        <begin position="118"/>
        <end position="149"/>
    </location>
</feature>
<feature type="compositionally biased region" description="Basic residues" evidence="12">
    <location>
        <begin position="36"/>
        <end position="50"/>
    </location>
</feature>
<dbReference type="Pfam" id="PF00271">
    <property type="entry name" value="Helicase_C"/>
    <property type="match status" value="1"/>
</dbReference>
<comment type="subcellular location">
    <subcellularLocation>
        <location evidence="1 11">Nucleus</location>
    </subcellularLocation>
</comment>
<evidence type="ECO:0000256" key="9">
    <source>
        <dbReference type="ARBA" id="ARBA00023204"/>
    </source>
</evidence>
<accession>A0A7S3UDU9</accession>
<dbReference type="GO" id="GO:0031011">
    <property type="term" value="C:Ino80 complex"/>
    <property type="evidence" value="ECO:0007669"/>
    <property type="project" value="UniProtKB-UniRule"/>
</dbReference>
<feature type="domain" description="Helicase C-terminal" evidence="14">
    <location>
        <begin position="1045"/>
        <end position="1195"/>
    </location>
</feature>
<feature type="region of interest" description="Disordered" evidence="12">
    <location>
        <begin position="1248"/>
        <end position="1316"/>
    </location>
</feature>
<dbReference type="Gene3D" id="3.40.50.10810">
    <property type="entry name" value="Tandem AAA-ATPase domain"/>
    <property type="match status" value="1"/>
</dbReference>